<feature type="region of interest" description="Disordered" evidence="1">
    <location>
        <begin position="15"/>
        <end position="75"/>
    </location>
</feature>
<organism evidence="3 4">
    <name type="scientific">Trichoderma longibrachiatum ATCC 18648</name>
    <dbReference type="NCBI Taxonomy" id="983965"/>
    <lineage>
        <taxon>Eukaryota</taxon>
        <taxon>Fungi</taxon>
        <taxon>Dikarya</taxon>
        <taxon>Ascomycota</taxon>
        <taxon>Pezizomycotina</taxon>
        <taxon>Sordariomycetes</taxon>
        <taxon>Hypocreomycetidae</taxon>
        <taxon>Hypocreales</taxon>
        <taxon>Hypocreaceae</taxon>
        <taxon>Trichoderma</taxon>
    </lineage>
</organism>
<sequence>MDNESVIAWVNALEEPSPNLLEPTPSQTYRNSSQIAAPNTGRKPQITSSHDYHFGSDGKATRGPRSPSIREPSTSVLISHPNSLSRYSSRTSLVKRQMMRLRLQDKGVDYQPLNETTYCFKSEYDTADNLPGQIPSFDEIQTILAMATECELYNHEEASWNAEVHLRLLHAIFGIPSGKQYSNFNAMLCTTARPHADFQPIMSNSKLIDLCVYASHDQSIEVDAITKFCQTAPTLSINHTDFEPLQLSPLILSIATEKQDGKSDKAQLQIGLWHASQWNFLQWAVHEKLLQQRQDKDGHTPFTTDQEDDIRAKTLTALSKLPFIPGIIIQGNY</sequence>
<evidence type="ECO:0000256" key="1">
    <source>
        <dbReference type="SAM" id="MobiDB-lite"/>
    </source>
</evidence>
<name>A0A2T4BU32_TRILO</name>
<keyword evidence="4" id="KW-1185">Reference proteome</keyword>
<dbReference type="Pfam" id="PF20516">
    <property type="entry name" value="PDDEXK_12"/>
    <property type="match status" value="1"/>
</dbReference>
<evidence type="ECO:0000259" key="2">
    <source>
        <dbReference type="Pfam" id="PF20516"/>
    </source>
</evidence>
<proteinExistence type="predicted"/>
<dbReference type="EMBL" id="KZ679140">
    <property type="protein sequence ID" value="PTB72808.1"/>
    <property type="molecule type" value="Genomic_DNA"/>
</dbReference>
<dbReference type="Proteomes" id="UP000240760">
    <property type="component" value="Unassembled WGS sequence"/>
</dbReference>
<reference evidence="3 4" key="1">
    <citation type="submission" date="2016-07" db="EMBL/GenBank/DDBJ databases">
        <title>Multiple horizontal gene transfer events from other fungi enriched the ability of initially mycotrophic Trichoderma (Ascomycota) to feed on dead plant biomass.</title>
        <authorList>
            <consortium name="DOE Joint Genome Institute"/>
            <person name="Aerts A."/>
            <person name="Atanasova L."/>
            <person name="Chenthamara K."/>
            <person name="Zhang J."/>
            <person name="Grujic M."/>
            <person name="Henrissat B."/>
            <person name="Kuo A."/>
            <person name="Salamov A."/>
            <person name="Lipzen A."/>
            <person name="Labutti K."/>
            <person name="Barry K."/>
            <person name="Miao Y."/>
            <person name="Rahimi M.J."/>
            <person name="Shen Q."/>
            <person name="Grigoriev I.V."/>
            <person name="Kubicek C.P."/>
            <person name="Druzhinina I.S."/>
        </authorList>
    </citation>
    <scope>NUCLEOTIDE SEQUENCE [LARGE SCALE GENOMIC DNA]</scope>
    <source>
        <strain evidence="3 4">ATCC 18648</strain>
    </source>
</reference>
<dbReference type="InterPro" id="IPR046797">
    <property type="entry name" value="PDDEXK_12"/>
</dbReference>
<dbReference type="AlphaFoldDB" id="A0A2T4BU32"/>
<evidence type="ECO:0000313" key="4">
    <source>
        <dbReference type="Proteomes" id="UP000240760"/>
    </source>
</evidence>
<dbReference type="STRING" id="983965.A0A2T4BU32"/>
<evidence type="ECO:0000313" key="3">
    <source>
        <dbReference type="EMBL" id="PTB72808.1"/>
    </source>
</evidence>
<dbReference type="OrthoDB" id="4161186at2759"/>
<accession>A0A2T4BU32</accession>
<feature type="compositionally biased region" description="Basic and acidic residues" evidence="1">
    <location>
        <begin position="50"/>
        <end position="60"/>
    </location>
</feature>
<feature type="compositionally biased region" description="Polar residues" evidence="1">
    <location>
        <begin position="24"/>
        <end position="37"/>
    </location>
</feature>
<feature type="domain" description="PD-(D/E)XK nuclease-like" evidence="2">
    <location>
        <begin position="119"/>
        <end position="332"/>
    </location>
</feature>
<protein>
    <recommendedName>
        <fullName evidence="2">PD-(D/E)XK nuclease-like domain-containing protein</fullName>
    </recommendedName>
</protein>
<gene>
    <name evidence="3" type="ORF">M440DRAFT_1472674</name>
</gene>